<evidence type="ECO:0000256" key="4">
    <source>
        <dbReference type="RuleBase" id="RU000481"/>
    </source>
</evidence>
<dbReference type="RefSeq" id="WP_160765144.1">
    <property type="nucleotide sequence ID" value="NZ_WUPT01000002.1"/>
</dbReference>
<proteinExistence type="inferred from homology"/>
<dbReference type="InterPro" id="IPR015424">
    <property type="entry name" value="PyrdxlP-dep_Trfase"/>
</dbReference>
<dbReference type="EMBL" id="WUPT01000002">
    <property type="protein sequence ID" value="MXQ08511.1"/>
    <property type="molecule type" value="Genomic_DNA"/>
</dbReference>
<organism evidence="6 7">
    <name type="scientific">Kangsaoukella pontilimi</name>
    <dbReference type="NCBI Taxonomy" id="2691042"/>
    <lineage>
        <taxon>Bacteria</taxon>
        <taxon>Pseudomonadati</taxon>
        <taxon>Pseudomonadota</taxon>
        <taxon>Alphaproteobacteria</taxon>
        <taxon>Rhodobacterales</taxon>
        <taxon>Paracoccaceae</taxon>
        <taxon>Kangsaoukella</taxon>
    </lineage>
</organism>
<dbReference type="AlphaFoldDB" id="A0A7C9MDT8"/>
<dbReference type="InterPro" id="IPR050881">
    <property type="entry name" value="LL-DAP_aminotransferase"/>
</dbReference>
<dbReference type="SUPFAM" id="SSF53383">
    <property type="entry name" value="PLP-dependent transferases"/>
    <property type="match status" value="1"/>
</dbReference>
<keyword evidence="2 4" id="KW-0032">Aminotransferase</keyword>
<dbReference type="Pfam" id="PF00155">
    <property type="entry name" value="Aminotran_1_2"/>
    <property type="match status" value="1"/>
</dbReference>
<dbReference type="InterPro" id="IPR004839">
    <property type="entry name" value="Aminotransferase_I/II_large"/>
</dbReference>
<reference evidence="6 7" key="1">
    <citation type="submission" date="2019-12" db="EMBL/GenBank/DDBJ databases">
        <authorList>
            <person name="Lee S.D."/>
        </authorList>
    </citation>
    <scope>NUCLEOTIDE SEQUENCE [LARGE SCALE GENOMIC DNA]</scope>
    <source>
        <strain evidence="6 7">GH1-50</strain>
    </source>
</reference>
<dbReference type="Gene3D" id="3.90.1150.10">
    <property type="entry name" value="Aspartate Aminotransferase, domain 1"/>
    <property type="match status" value="1"/>
</dbReference>
<dbReference type="Proteomes" id="UP000480350">
    <property type="component" value="Unassembled WGS sequence"/>
</dbReference>
<evidence type="ECO:0000256" key="2">
    <source>
        <dbReference type="ARBA" id="ARBA00022576"/>
    </source>
</evidence>
<evidence type="ECO:0000259" key="5">
    <source>
        <dbReference type="Pfam" id="PF00155"/>
    </source>
</evidence>
<dbReference type="GO" id="GO:0030170">
    <property type="term" value="F:pyridoxal phosphate binding"/>
    <property type="evidence" value="ECO:0007669"/>
    <property type="project" value="InterPro"/>
</dbReference>
<dbReference type="GO" id="GO:0008483">
    <property type="term" value="F:transaminase activity"/>
    <property type="evidence" value="ECO:0007669"/>
    <property type="project" value="UniProtKB-KW"/>
</dbReference>
<evidence type="ECO:0000313" key="6">
    <source>
        <dbReference type="EMBL" id="MXQ08511.1"/>
    </source>
</evidence>
<gene>
    <name evidence="6" type="ORF">GQ651_11700</name>
</gene>
<reference evidence="6 7" key="2">
    <citation type="submission" date="2020-03" db="EMBL/GenBank/DDBJ databases">
        <title>Kangsaoukella pontilimi gen. nov., sp. nov., a new member of the family Rhodobacteraceae isolated from a tidal mudflat.</title>
        <authorList>
            <person name="Kim I.S."/>
        </authorList>
    </citation>
    <scope>NUCLEOTIDE SEQUENCE [LARGE SCALE GENOMIC DNA]</scope>
    <source>
        <strain evidence="6 7">GH1-50</strain>
    </source>
</reference>
<feature type="domain" description="Aminotransferase class I/classII large" evidence="5">
    <location>
        <begin position="30"/>
        <end position="386"/>
    </location>
</feature>
<evidence type="ECO:0000313" key="7">
    <source>
        <dbReference type="Proteomes" id="UP000480350"/>
    </source>
</evidence>
<dbReference type="InterPro" id="IPR015422">
    <property type="entry name" value="PyrdxlP-dep_Trfase_small"/>
</dbReference>
<dbReference type="PROSITE" id="PS00105">
    <property type="entry name" value="AA_TRANSFER_CLASS_1"/>
    <property type="match status" value="1"/>
</dbReference>
<evidence type="ECO:0000256" key="3">
    <source>
        <dbReference type="ARBA" id="ARBA00022679"/>
    </source>
</evidence>
<accession>A0A7C9MDT8</accession>
<keyword evidence="7" id="KW-1185">Reference proteome</keyword>
<comment type="cofactor">
    <cofactor evidence="1 4">
        <name>pyridoxal 5'-phosphate</name>
        <dbReference type="ChEBI" id="CHEBI:597326"/>
    </cofactor>
</comment>
<evidence type="ECO:0000256" key="1">
    <source>
        <dbReference type="ARBA" id="ARBA00001933"/>
    </source>
</evidence>
<dbReference type="PANTHER" id="PTHR42832:SF3">
    <property type="entry name" value="L-GLUTAMINE--4-(METHYLSULFANYL)-2-OXOBUTANOATE AMINOTRANSFERASE"/>
    <property type="match status" value="1"/>
</dbReference>
<protein>
    <recommendedName>
        <fullName evidence="4">Aminotransferase</fullName>
        <ecNumber evidence="4">2.6.1.-</ecNumber>
    </recommendedName>
</protein>
<dbReference type="InterPro" id="IPR015421">
    <property type="entry name" value="PyrdxlP-dep_Trfase_major"/>
</dbReference>
<comment type="similarity">
    <text evidence="4">Belongs to the class-I pyridoxal-phosphate-dependent aminotransferase family.</text>
</comment>
<dbReference type="CDD" id="cd00609">
    <property type="entry name" value="AAT_like"/>
    <property type="match status" value="1"/>
</dbReference>
<dbReference type="InterPro" id="IPR004838">
    <property type="entry name" value="NHTrfase_class1_PyrdxlP-BS"/>
</dbReference>
<dbReference type="PANTHER" id="PTHR42832">
    <property type="entry name" value="AMINO ACID AMINOTRANSFERASE"/>
    <property type="match status" value="1"/>
</dbReference>
<sequence>MFPERFSNLPEYAFPRLRALLDAHAPGGEVLHMTIGEPRHAWPDFVTEIIAAEAAGFGKYPPNEGTPELLQAIADWVKRRYDVTLDPARQIMALNGTREGLFNAALALSPETKGGKPPVVLTPNPFYQVYAVAAQAVGATPVFVPATAATGFLPDYTALPTDTLDRVTIAYLCSPSNPQGAVADRAYWQDLIALAERHDFRVFADECYSEVYRDTPPVGALEVATQMGADPERVVIFHSLSKRSNLPGLRAGFVAGGPESIRHIRQLRNYAGAPLPLPIQRAAEKVWADEEHVRASRARYVVKYDIADRVFEGIDGCAAPKAGFFLWLPVEDGEASALRLWQETGVRVLPGAYLSRDTDTGNPGKGFIRVALVADEDEMQRGLERIRDCLFR</sequence>
<comment type="caution">
    <text evidence="6">The sequence shown here is derived from an EMBL/GenBank/DDBJ whole genome shotgun (WGS) entry which is preliminary data.</text>
</comment>
<name>A0A7C9MDT8_9RHOB</name>
<dbReference type="Gene3D" id="3.40.640.10">
    <property type="entry name" value="Type I PLP-dependent aspartate aminotransferase-like (Major domain)"/>
    <property type="match status" value="1"/>
</dbReference>
<dbReference type="EC" id="2.6.1.-" evidence="4"/>
<keyword evidence="3 4" id="KW-0808">Transferase</keyword>